<feature type="region of interest" description="Disordered" evidence="2">
    <location>
        <begin position="229"/>
        <end position="270"/>
    </location>
</feature>
<evidence type="ECO:0000259" key="3">
    <source>
        <dbReference type="PROSITE" id="PS50158"/>
    </source>
</evidence>
<dbReference type="SUPFAM" id="SSF50630">
    <property type="entry name" value="Acid proteases"/>
    <property type="match status" value="1"/>
</dbReference>
<gene>
    <name evidence="5" type="primary">LOC140703121</name>
</gene>
<protein>
    <recommendedName>
        <fullName evidence="3">CCHC-type domain-containing protein</fullName>
    </recommendedName>
</protein>
<evidence type="ECO:0000256" key="2">
    <source>
        <dbReference type="SAM" id="MobiDB-lite"/>
    </source>
</evidence>
<dbReference type="InterPro" id="IPR021109">
    <property type="entry name" value="Peptidase_aspartic_dom_sf"/>
</dbReference>
<keyword evidence="1" id="KW-0479">Metal-binding</keyword>
<dbReference type="SMART" id="SM00343">
    <property type="entry name" value="ZnF_C2HC"/>
    <property type="match status" value="1"/>
</dbReference>
<dbReference type="Gene3D" id="2.40.70.10">
    <property type="entry name" value="Acid Proteases"/>
    <property type="match status" value="1"/>
</dbReference>
<dbReference type="RefSeq" id="XP_072841967.1">
    <property type="nucleotide sequence ID" value="XM_072985866.1"/>
</dbReference>
<dbReference type="PANTHER" id="PTHR46888">
    <property type="entry name" value="ZINC KNUCKLE DOMAINCONTAINING PROTEIN-RELATED"/>
    <property type="match status" value="1"/>
</dbReference>
<dbReference type="InterPro" id="IPR001878">
    <property type="entry name" value="Znf_CCHC"/>
</dbReference>
<dbReference type="GeneID" id="140703121"/>
<reference evidence="4" key="1">
    <citation type="submission" date="2025-05" db="UniProtKB">
        <authorList>
            <consortium name="RefSeq"/>
        </authorList>
    </citation>
    <scope>NUCLEOTIDE SEQUENCE [LARGE SCALE GENOMIC DNA]</scope>
</reference>
<dbReference type="Proteomes" id="UP001652642">
    <property type="component" value="Chromosome 1"/>
</dbReference>
<keyword evidence="1" id="KW-0863">Zinc-finger</keyword>
<name>A0ABM5F997_9SAUR</name>
<sequence>MFEPFNYKPVRPITVDQRIYAPGTGWREGKDGRPIYNPGAVWRDGKEGRPICFSCGVPGHVKKNCPGADCLWVGQMVALKEPTAPSSERWEIDAWVNGEKKRAVIDTGCGKTLVRDLLGDKKDEGFSVRCIHGDLKRYQTMWANVKVGQEERRMNIGVVPGLSREMLLGRDWVGSRAVGTIKEGLQGEDLQGEDQSDFLQKTSWEQVRAMQQDDASLQEPLLAAQPSGTIGEEEGEHQERTAHSERGACEGVSLSVPSSERKEQSEESGCVEGVLVEIEQDEGVKRRPTEVCLADEEGVEFDLIMWEDIKEGEKAREFSWLGEGALARHVTRGVQTEPMLGAEGFGDFARDLPNWGQGRGISPEPLPPGRSGRVYDPLEWIVSVYPRNFLGGRKVIRPGPEFQQRPLEGDWARHPCCGTVCAVRSAPLRQMTDRERFGPAPW</sequence>
<evidence type="ECO:0000313" key="4">
    <source>
        <dbReference type="Proteomes" id="UP001652642"/>
    </source>
</evidence>
<feature type="compositionally biased region" description="Basic and acidic residues" evidence="2">
    <location>
        <begin position="237"/>
        <end position="248"/>
    </location>
</feature>
<dbReference type="PANTHER" id="PTHR46888:SF1">
    <property type="entry name" value="RIBONUCLEASE H"/>
    <property type="match status" value="1"/>
</dbReference>
<dbReference type="Pfam" id="PF00098">
    <property type="entry name" value="zf-CCHC"/>
    <property type="match status" value="1"/>
</dbReference>
<evidence type="ECO:0000256" key="1">
    <source>
        <dbReference type="PROSITE-ProRule" id="PRU00047"/>
    </source>
</evidence>
<keyword evidence="4" id="KW-1185">Reference proteome</keyword>
<organism evidence="4 5">
    <name type="scientific">Pogona vitticeps</name>
    <name type="common">central bearded dragon</name>
    <dbReference type="NCBI Taxonomy" id="103695"/>
    <lineage>
        <taxon>Eukaryota</taxon>
        <taxon>Metazoa</taxon>
        <taxon>Chordata</taxon>
        <taxon>Craniata</taxon>
        <taxon>Vertebrata</taxon>
        <taxon>Euteleostomi</taxon>
        <taxon>Lepidosauria</taxon>
        <taxon>Squamata</taxon>
        <taxon>Bifurcata</taxon>
        <taxon>Unidentata</taxon>
        <taxon>Episquamata</taxon>
        <taxon>Toxicofera</taxon>
        <taxon>Iguania</taxon>
        <taxon>Acrodonta</taxon>
        <taxon>Agamidae</taxon>
        <taxon>Amphibolurinae</taxon>
        <taxon>Pogona</taxon>
    </lineage>
</organism>
<proteinExistence type="predicted"/>
<keyword evidence="1" id="KW-0862">Zinc</keyword>
<accession>A0ABM5F997</accession>
<dbReference type="InterPro" id="IPR036875">
    <property type="entry name" value="Znf_CCHC_sf"/>
</dbReference>
<dbReference type="PROSITE" id="PS50158">
    <property type="entry name" value="ZF_CCHC"/>
    <property type="match status" value="1"/>
</dbReference>
<dbReference type="SUPFAM" id="SSF57756">
    <property type="entry name" value="Retrovirus zinc finger-like domains"/>
    <property type="match status" value="1"/>
</dbReference>
<evidence type="ECO:0000313" key="5">
    <source>
        <dbReference type="RefSeq" id="XP_072841967.1"/>
    </source>
</evidence>
<feature type="domain" description="CCHC-type" evidence="3">
    <location>
        <begin position="52"/>
        <end position="66"/>
    </location>
</feature>
<reference evidence="5" key="2">
    <citation type="submission" date="2025-08" db="UniProtKB">
        <authorList>
            <consortium name="RefSeq"/>
        </authorList>
    </citation>
    <scope>IDENTIFICATION</scope>
</reference>